<dbReference type="GO" id="GO:0003677">
    <property type="term" value="F:DNA binding"/>
    <property type="evidence" value="ECO:0007669"/>
    <property type="project" value="UniProtKB-UniRule"/>
</dbReference>
<keyword evidence="2 6" id="KW-0863">Zinc-finger</keyword>
<dbReference type="Pfam" id="PF21884">
    <property type="entry name" value="ZUO1-like_ZHD"/>
    <property type="match status" value="1"/>
</dbReference>
<dbReference type="PROSITE" id="PS50157">
    <property type="entry name" value="ZINC_FINGER_C2H2_2"/>
    <property type="match status" value="1"/>
</dbReference>
<feature type="coiled-coil region" evidence="8">
    <location>
        <begin position="705"/>
        <end position="733"/>
    </location>
</feature>
<keyword evidence="3" id="KW-0862">Zinc</keyword>
<feature type="compositionally biased region" description="Basic and acidic residues" evidence="9">
    <location>
        <begin position="1009"/>
        <end position="1069"/>
    </location>
</feature>
<feature type="region of interest" description="Disordered" evidence="9">
    <location>
        <begin position="1009"/>
        <end position="1072"/>
    </location>
</feature>
<dbReference type="InterPro" id="IPR001623">
    <property type="entry name" value="DnaJ_domain"/>
</dbReference>
<dbReference type="InterPro" id="IPR013087">
    <property type="entry name" value="Znf_C2H2_type"/>
</dbReference>
<dbReference type="InterPro" id="IPR022755">
    <property type="entry name" value="Znf_C2H2_jaz"/>
</dbReference>
<protein>
    <recommendedName>
        <fullName evidence="5">DnaJ homolog subfamily C member 21</fullName>
    </recommendedName>
</protein>
<organism evidence="13 14">
    <name type="scientific">Temnothorax longispinosus</name>
    <dbReference type="NCBI Taxonomy" id="300112"/>
    <lineage>
        <taxon>Eukaryota</taxon>
        <taxon>Metazoa</taxon>
        <taxon>Ecdysozoa</taxon>
        <taxon>Arthropoda</taxon>
        <taxon>Hexapoda</taxon>
        <taxon>Insecta</taxon>
        <taxon>Pterygota</taxon>
        <taxon>Neoptera</taxon>
        <taxon>Endopterygota</taxon>
        <taxon>Hymenoptera</taxon>
        <taxon>Apocrita</taxon>
        <taxon>Aculeata</taxon>
        <taxon>Formicoidea</taxon>
        <taxon>Formicidae</taxon>
        <taxon>Myrmicinae</taxon>
        <taxon>Temnothorax</taxon>
    </lineage>
</organism>
<keyword evidence="8" id="KW-0175">Coiled coil</keyword>
<evidence type="ECO:0000256" key="9">
    <source>
        <dbReference type="SAM" id="MobiDB-lite"/>
    </source>
</evidence>
<sequence>NRPFRLAGRKTCKALIQSGLTRELKVNSTSKLNGSITKTSGYVQNCQNKSINANYRFFRFPKDGERSRQWAIACHREDLLKKTAEHVYSTYRVCSDHFENRMYSNDLKNRLLPSAKPTLNLGENLENDRNNVNCANVKTNASSGIRQTTHLLEEGERSQLSAESNVQAEHNVSLEPINITAKSLQPSIIVLSANNSSKADPKIAVTAETSDVEDHRGVQLLLKPSRVTLNRITTNISITSGINKNVFNLLAVKFATTQESGKICVVHFDEMSLKCHLYYNTKTDEVIGFHDSGNEKQFHPAKFAYVFTVRVAAVVCDMNPKNKQLAKELRITPTIPYFTMEHVRQFYEFDKIMKFRLAPKLTDSHVNPSLLQKTETRLTTQLFSRSVAAEKGNCLNPPAVAFIRAFKKLLFHNFFNTGNKNCEDDFDNILLDLNGRNQDENKEIEEEKCDFVILCSCNKANELILLYYVHATKRMNSGTMKCYYEVLGVERDAPDDDIKKAYRKLALKWHPDKNLDSPDEAKEQFQLVQQAWEVLSDPHERAWYDNHREAILKGGIGEDYKDDSINLFPYFSLSCFKGYGDDEKGFYTVYRKVFEQLAAEDAEFAEDGDSDEEVPGFGDSQSSYEDTVGDFYAYWQSYSTKRSYAWVDRYDIREIRNRQIIRIAKKENKKVRDKAKRERNEMVRNLVAFVRKRDKRVQVYAAKLAERARENFRKAEERRKEQLLERQRLLRDQSQAESEWSKFSNMEAQLKNIEANLTAEFGIDDRKVTTRNSNPDAFYCIACDKIFQTHKAFANHEISKKHKENVSALKRISKKHKENVSALKRVMPIEDEDLRSSSRESDSSTEEESVSLNGPKLATDSQMPDFLLNPPRSDSKPNDEDNDGDISPAELMSDDEENPRCSQPTTEKTKTDGDVPLAAGPEMGESISFSHKIENEDDNITSEDELISDQEEDVALSSRRKKKKKKKRSIQNPNPVLELASDDNTESINEEIWLSKKQRKKLQQRKIELSKQLRNKEETHKEEDQEAESEGRVMEEASVVDERLKADKAKKGSKKEERESKGKNKKDSVADGFDGFDDLTHRCVSCSSEFPSKNKLFEHLKKTGHSVYIPELTKSKKSQEKKKKVTPKGKDDTDKRKH</sequence>
<dbReference type="InterPro" id="IPR006612">
    <property type="entry name" value="THAP_Znf"/>
</dbReference>
<dbReference type="PROSITE" id="PS00028">
    <property type="entry name" value="ZINC_FINGER_C2H2_1"/>
    <property type="match status" value="2"/>
</dbReference>
<feature type="compositionally biased region" description="Acidic residues" evidence="9">
    <location>
        <begin position="935"/>
        <end position="954"/>
    </location>
</feature>
<dbReference type="SUPFAM" id="SSF57667">
    <property type="entry name" value="beta-beta-alpha zinc fingers"/>
    <property type="match status" value="1"/>
</dbReference>
<dbReference type="SMART" id="SM00271">
    <property type="entry name" value="DnaJ"/>
    <property type="match status" value="1"/>
</dbReference>
<dbReference type="InterPro" id="IPR036236">
    <property type="entry name" value="Znf_C2H2_sf"/>
</dbReference>
<dbReference type="Pfam" id="PF21787">
    <property type="entry name" value="TNP-like_RNaseH_N"/>
    <property type="match status" value="1"/>
</dbReference>
<feature type="domain" description="J" evidence="10">
    <location>
        <begin position="482"/>
        <end position="548"/>
    </location>
</feature>
<keyword evidence="4 7" id="KW-0238">DNA-binding</keyword>
<dbReference type="InterPro" id="IPR003604">
    <property type="entry name" value="Matrin/U1-like-C_Znf_C2H2"/>
</dbReference>
<reference evidence="13 14" key="1">
    <citation type="journal article" date="2019" name="Philos. Trans. R. Soc. Lond., B, Biol. Sci.">
        <title>Ant behaviour and brain gene expression of defending hosts depend on the ecological success of the intruding social parasite.</title>
        <authorList>
            <person name="Kaur R."/>
            <person name="Stoldt M."/>
            <person name="Jongepier E."/>
            <person name="Feldmeyer B."/>
            <person name="Menzel F."/>
            <person name="Bornberg-Bauer E."/>
            <person name="Foitzik S."/>
        </authorList>
    </citation>
    <scope>NUCLEOTIDE SEQUENCE [LARGE SCALE GENOMIC DNA]</scope>
    <source>
        <tissue evidence="13">Whole body</tissue>
    </source>
</reference>
<evidence type="ECO:0000256" key="3">
    <source>
        <dbReference type="ARBA" id="ARBA00022833"/>
    </source>
</evidence>
<evidence type="ECO:0000256" key="5">
    <source>
        <dbReference type="ARBA" id="ARBA00074367"/>
    </source>
</evidence>
<dbReference type="CDD" id="cd06257">
    <property type="entry name" value="DnaJ"/>
    <property type="match status" value="1"/>
</dbReference>
<dbReference type="AlphaFoldDB" id="A0A4V3SAE4"/>
<dbReference type="PROSITE" id="PS00018">
    <property type="entry name" value="EF_HAND_1"/>
    <property type="match status" value="1"/>
</dbReference>
<dbReference type="Proteomes" id="UP000310200">
    <property type="component" value="Unassembled WGS sequence"/>
</dbReference>
<dbReference type="GO" id="GO:0005737">
    <property type="term" value="C:cytoplasm"/>
    <property type="evidence" value="ECO:0007669"/>
    <property type="project" value="TreeGrafter"/>
</dbReference>
<evidence type="ECO:0000256" key="4">
    <source>
        <dbReference type="ARBA" id="ARBA00023125"/>
    </source>
</evidence>
<feature type="region of interest" description="Disordered" evidence="9">
    <location>
        <begin position="1102"/>
        <end position="1138"/>
    </location>
</feature>
<proteinExistence type="predicted"/>
<feature type="compositionally biased region" description="Basic residues" evidence="9">
    <location>
        <begin position="958"/>
        <end position="969"/>
    </location>
</feature>
<name>A0A4V3SAE4_9HYME</name>
<dbReference type="InterPro" id="IPR054076">
    <property type="entry name" value="ZUO1-like_ZHD"/>
</dbReference>
<dbReference type="InterPro" id="IPR051964">
    <property type="entry name" value="Chaperone_stress_response"/>
</dbReference>
<dbReference type="PROSITE" id="PS00636">
    <property type="entry name" value="DNAJ_1"/>
    <property type="match status" value="1"/>
</dbReference>
<dbReference type="InterPro" id="IPR018247">
    <property type="entry name" value="EF_Hand_1_Ca_BS"/>
</dbReference>
<dbReference type="SMART" id="SM00692">
    <property type="entry name" value="DM3"/>
    <property type="match status" value="1"/>
</dbReference>
<evidence type="ECO:0000259" key="11">
    <source>
        <dbReference type="PROSITE" id="PS50157"/>
    </source>
</evidence>
<dbReference type="SMART" id="SM00980">
    <property type="entry name" value="THAP"/>
    <property type="match status" value="1"/>
</dbReference>
<feature type="region of interest" description="Disordered" evidence="9">
    <location>
        <begin position="819"/>
        <end position="986"/>
    </location>
</feature>
<keyword evidence="14" id="KW-1185">Reference proteome</keyword>
<dbReference type="SMART" id="SM00451">
    <property type="entry name" value="ZnF_U1"/>
    <property type="match status" value="1"/>
</dbReference>
<dbReference type="PROSITE" id="PS50950">
    <property type="entry name" value="ZF_THAP"/>
    <property type="match status" value="1"/>
</dbReference>
<feature type="domain" description="THAP-type" evidence="12">
    <location>
        <begin position="36"/>
        <end position="120"/>
    </location>
</feature>
<dbReference type="InterPro" id="IPR036869">
    <property type="entry name" value="J_dom_sf"/>
</dbReference>
<dbReference type="Gene3D" id="1.10.287.110">
    <property type="entry name" value="DnaJ domain"/>
    <property type="match status" value="1"/>
</dbReference>
<dbReference type="InterPro" id="IPR038441">
    <property type="entry name" value="THAP_Znf_sf"/>
</dbReference>
<dbReference type="InterPro" id="IPR018253">
    <property type="entry name" value="DnaJ_domain_CS"/>
</dbReference>
<dbReference type="PROSITE" id="PS50076">
    <property type="entry name" value="DNAJ_2"/>
    <property type="match status" value="1"/>
</dbReference>
<dbReference type="GO" id="GO:0008270">
    <property type="term" value="F:zinc ion binding"/>
    <property type="evidence" value="ECO:0007669"/>
    <property type="project" value="UniProtKB-KW"/>
</dbReference>
<evidence type="ECO:0000259" key="12">
    <source>
        <dbReference type="PROSITE" id="PS50950"/>
    </source>
</evidence>
<dbReference type="Gene3D" id="6.20.210.20">
    <property type="entry name" value="THAP domain"/>
    <property type="match status" value="1"/>
</dbReference>
<dbReference type="PANTHER" id="PTHR44029:SF1">
    <property type="entry name" value="DNAJ HOMOLOG SUBFAMILY C MEMBER 21"/>
    <property type="match status" value="1"/>
</dbReference>
<evidence type="ECO:0000256" key="7">
    <source>
        <dbReference type="PROSITE-ProRule" id="PRU00309"/>
    </source>
</evidence>
<comment type="caution">
    <text evidence="13">The sequence shown here is derived from an EMBL/GenBank/DDBJ whole genome shotgun (WGS) entry which is preliminary data.</text>
</comment>
<dbReference type="InterPro" id="IPR048365">
    <property type="entry name" value="TNP-like_RNaseH_N"/>
</dbReference>
<gene>
    <name evidence="13" type="ORF">DBV15_07991</name>
</gene>
<evidence type="ECO:0000313" key="14">
    <source>
        <dbReference type="Proteomes" id="UP000310200"/>
    </source>
</evidence>
<evidence type="ECO:0000313" key="13">
    <source>
        <dbReference type="EMBL" id="TGZ48724.1"/>
    </source>
</evidence>
<dbReference type="PRINTS" id="PR00625">
    <property type="entry name" value="JDOMAIN"/>
</dbReference>
<evidence type="ECO:0000259" key="10">
    <source>
        <dbReference type="PROSITE" id="PS50076"/>
    </source>
</evidence>
<accession>A0A4V3SAE4</accession>
<dbReference type="EMBL" id="QBLH01002341">
    <property type="protein sequence ID" value="TGZ48724.1"/>
    <property type="molecule type" value="Genomic_DNA"/>
</dbReference>
<evidence type="ECO:0000256" key="2">
    <source>
        <dbReference type="ARBA" id="ARBA00022771"/>
    </source>
</evidence>
<dbReference type="FunFam" id="1.10.287.110:FF:000046">
    <property type="entry name" value="dnaJ homolog subfamily C member 21"/>
    <property type="match status" value="1"/>
</dbReference>
<feature type="compositionally biased region" description="Basic and acidic residues" evidence="9">
    <location>
        <begin position="1128"/>
        <end position="1138"/>
    </location>
</feature>
<dbReference type="Pfam" id="PF05485">
    <property type="entry name" value="THAP"/>
    <property type="match status" value="1"/>
</dbReference>
<dbReference type="Gene3D" id="3.30.160.60">
    <property type="entry name" value="Classic Zinc Finger"/>
    <property type="match status" value="1"/>
</dbReference>
<dbReference type="Pfam" id="PF12171">
    <property type="entry name" value="zf-C2H2_jaz"/>
    <property type="match status" value="1"/>
</dbReference>
<dbReference type="Pfam" id="PF00226">
    <property type="entry name" value="DnaJ"/>
    <property type="match status" value="1"/>
</dbReference>
<evidence type="ECO:0000256" key="8">
    <source>
        <dbReference type="SAM" id="Coils"/>
    </source>
</evidence>
<dbReference type="SUPFAM" id="SSF46565">
    <property type="entry name" value="Chaperone J-domain"/>
    <property type="match status" value="1"/>
</dbReference>
<dbReference type="SUPFAM" id="SSF57716">
    <property type="entry name" value="Glucocorticoid receptor-like (DNA-binding domain)"/>
    <property type="match status" value="1"/>
</dbReference>
<evidence type="ECO:0000256" key="1">
    <source>
        <dbReference type="ARBA" id="ARBA00022723"/>
    </source>
</evidence>
<dbReference type="SMART" id="SM00355">
    <property type="entry name" value="ZnF_C2H2"/>
    <property type="match status" value="2"/>
</dbReference>
<evidence type="ECO:0000256" key="6">
    <source>
        <dbReference type="PROSITE-ProRule" id="PRU00042"/>
    </source>
</evidence>
<feature type="non-terminal residue" evidence="13">
    <location>
        <position position="1"/>
    </location>
</feature>
<keyword evidence="1" id="KW-0479">Metal-binding</keyword>
<dbReference type="STRING" id="300112.A0A4V3SAE4"/>
<dbReference type="PANTHER" id="PTHR44029">
    <property type="entry name" value="DNAJ HOMOLOG SUBFAMILY C MEMBER 21"/>
    <property type="match status" value="1"/>
</dbReference>
<feature type="domain" description="C2H2-type" evidence="11">
    <location>
        <begin position="1081"/>
        <end position="1110"/>
    </location>
</feature>